<keyword evidence="4" id="KW-0732">Signal</keyword>
<evidence type="ECO:0000256" key="3">
    <source>
        <dbReference type="ARBA" id="ARBA00022692"/>
    </source>
</evidence>
<dbReference type="InterPro" id="IPR052422">
    <property type="entry name" value="Auxin_Ser/Thr_Kinase"/>
</dbReference>
<keyword evidence="3" id="KW-0812">Transmembrane</keyword>
<evidence type="ECO:0000256" key="8">
    <source>
        <dbReference type="ARBA" id="ARBA00023170"/>
    </source>
</evidence>
<dbReference type="PANTHER" id="PTHR47986:SF29">
    <property type="entry name" value="RECEPTOR PROTEIN KINASE TMK1"/>
    <property type="match status" value="1"/>
</dbReference>
<keyword evidence="8" id="KW-0675">Receptor</keyword>
<evidence type="ECO:0000256" key="1">
    <source>
        <dbReference type="ARBA" id="ARBA00004167"/>
    </source>
</evidence>
<evidence type="ECO:0000313" key="12">
    <source>
        <dbReference type="Proteomes" id="UP000541444"/>
    </source>
</evidence>
<evidence type="ECO:0000256" key="7">
    <source>
        <dbReference type="ARBA" id="ARBA00023136"/>
    </source>
</evidence>
<gene>
    <name evidence="11" type="ORF">GIB67_034103</name>
</gene>
<keyword evidence="12" id="KW-1185">Reference proteome</keyword>
<evidence type="ECO:0000256" key="4">
    <source>
        <dbReference type="ARBA" id="ARBA00022729"/>
    </source>
</evidence>
<evidence type="ECO:0000256" key="9">
    <source>
        <dbReference type="ARBA" id="ARBA00023180"/>
    </source>
</evidence>
<dbReference type="EMBL" id="JACGCM010001747">
    <property type="protein sequence ID" value="KAF6150404.1"/>
    <property type="molecule type" value="Genomic_DNA"/>
</dbReference>
<dbReference type="Gene3D" id="1.10.510.10">
    <property type="entry name" value="Transferase(Phosphotransferase) domain 1"/>
    <property type="match status" value="1"/>
</dbReference>
<keyword evidence="2" id="KW-0433">Leucine-rich repeat</keyword>
<dbReference type="Proteomes" id="UP000541444">
    <property type="component" value="Unassembled WGS sequence"/>
</dbReference>
<dbReference type="GO" id="GO:0016020">
    <property type="term" value="C:membrane"/>
    <property type="evidence" value="ECO:0007669"/>
    <property type="project" value="UniProtKB-SubCell"/>
</dbReference>
<dbReference type="Pfam" id="PF07714">
    <property type="entry name" value="PK_Tyr_Ser-Thr"/>
    <property type="match status" value="1"/>
</dbReference>
<dbReference type="InterPro" id="IPR001245">
    <property type="entry name" value="Ser-Thr/Tyr_kinase_cat_dom"/>
</dbReference>
<dbReference type="SUPFAM" id="SSF56112">
    <property type="entry name" value="Protein kinase-like (PK-like)"/>
    <property type="match status" value="1"/>
</dbReference>
<comment type="subcellular location">
    <subcellularLocation>
        <location evidence="1">Membrane</location>
        <topology evidence="1">Single-pass membrane protein</topology>
    </subcellularLocation>
</comment>
<dbReference type="GO" id="GO:0004672">
    <property type="term" value="F:protein kinase activity"/>
    <property type="evidence" value="ECO:0007669"/>
    <property type="project" value="InterPro"/>
</dbReference>
<dbReference type="PANTHER" id="PTHR47986">
    <property type="entry name" value="OSJNBA0070M12.3 PROTEIN"/>
    <property type="match status" value="1"/>
</dbReference>
<name>A0A7J7M6L1_9MAGN</name>
<keyword evidence="7" id="KW-0472">Membrane</keyword>
<evidence type="ECO:0000256" key="6">
    <source>
        <dbReference type="ARBA" id="ARBA00022989"/>
    </source>
</evidence>
<keyword evidence="6" id="KW-1133">Transmembrane helix</keyword>
<dbReference type="AlphaFoldDB" id="A0A7J7M6L1"/>
<reference evidence="11 12" key="1">
    <citation type="journal article" date="2020" name="IScience">
        <title>Genome Sequencing of the Endangered Kingdonia uniflora (Circaeasteraceae, Ranunculales) Reveals Potential Mechanisms of Evolutionary Specialization.</title>
        <authorList>
            <person name="Sun Y."/>
            <person name="Deng T."/>
            <person name="Zhang A."/>
            <person name="Moore M.J."/>
            <person name="Landis J.B."/>
            <person name="Lin N."/>
            <person name="Zhang H."/>
            <person name="Zhang X."/>
            <person name="Huang J."/>
            <person name="Zhang X."/>
            <person name="Sun H."/>
            <person name="Wang H."/>
        </authorList>
    </citation>
    <scope>NUCLEOTIDE SEQUENCE [LARGE SCALE GENOMIC DNA]</scope>
    <source>
        <strain evidence="11">TB1705</strain>
        <tissue evidence="11">Leaf</tissue>
    </source>
</reference>
<keyword evidence="9" id="KW-0325">Glycoprotein</keyword>
<evidence type="ECO:0000256" key="2">
    <source>
        <dbReference type="ARBA" id="ARBA00022614"/>
    </source>
</evidence>
<evidence type="ECO:0000313" key="11">
    <source>
        <dbReference type="EMBL" id="KAF6150404.1"/>
    </source>
</evidence>
<proteinExistence type="predicted"/>
<organism evidence="11 12">
    <name type="scientific">Kingdonia uniflora</name>
    <dbReference type="NCBI Taxonomy" id="39325"/>
    <lineage>
        <taxon>Eukaryota</taxon>
        <taxon>Viridiplantae</taxon>
        <taxon>Streptophyta</taxon>
        <taxon>Embryophyta</taxon>
        <taxon>Tracheophyta</taxon>
        <taxon>Spermatophyta</taxon>
        <taxon>Magnoliopsida</taxon>
        <taxon>Ranunculales</taxon>
        <taxon>Circaeasteraceae</taxon>
        <taxon>Kingdonia</taxon>
    </lineage>
</organism>
<feature type="domain" description="Serine-threonine/tyrosine-protein kinase catalytic" evidence="10">
    <location>
        <begin position="59"/>
        <end position="130"/>
    </location>
</feature>
<dbReference type="OrthoDB" id="8891264at2759"/>
<evidence type="ECO:0000259" key="10">
    <source>
        <dbReference type="Pfam" id="PF07714"/>
    </source>
</evidence>
<sequence length="140" mass="15844">MAPFHWHRRASEDGLDMPAVRACTPHGLIFHCAPGTVAPDPGWAVTKRMEYGIMGGKGLKEFQAEIAVLSKVRHMYLVALLGYCVNGNEKLLVYEYMPQGTLGQHLFDRKKNRHIPLTWKQRLSIALDMAVPNRVSFTRI</sequence>
<accession>A0A7J7M6L1</accession>
<comment type="caution">
    <text evidence="11">The sequence shown here is derived from an EMBL/GenBank/DDBJ whole genome shotgun (WGS) entry which is preliminary data.</text>
</comment>
<protein>
    <recommendedName>
        <fullName evidence="10">Serine-threonine/tyrosine-protein kinase catalytic domain-containing protein</fullName>
    </recommendedName>
</protein>
<keyword evidence="5" id="KW-0677">Repeat</keyword>
<evidence type="ECO:0000256" key="5">
    <source>
        <dbReference type="ARBA" id="ARBA00022737"/>
    </source>
</evidence>
<dbReference type="InterPro" id="IPR011009">
    <property type="entry name" value="Kinase-like_dom_sf"/>
</dbReference>